<accession>A0A450SWG8</accession>
<dbReference type="EMBL" id="CAADFL010000239">
    <property type="protein sequence ID" value="VFK12387.1"/>
    <property type="molecule type" value="Genomic_DNA"/>
</dbReference>
<protein>
    <submittedName>
        <fullName evidence="1">Uncharacterized protein</fullName>
    </submittedName>
</protein>
<sequence length="218" mass="24443">MKNYPLFSVRETLLTEGEPDALFQQCLLDAKRFIDANSVSDVLNYALEREENRRLIRESVRSVLHVGFLSPYRDLTDLEGLSKKAGFPSCFSTPASAVVSRELGYIEGCDKIPTSIFTAKLGEISEDSSYVEVFTPDVEGARVRKWVENEEGTHIGFTLGQPSAFGDIQNAFLSEGFQIAPFMEGKRIESPGKEASIIYYDKLYMGRKLRLEIFSPCA</sequence>
<reference evidence="1" key="1">
    <citation type="submission" date="2019-02" db="EMBL/GenBank/DDBJ databases">
        <authorList>
            <person name="Gruber-Vodicka R. H."/>
            <person name="Seah K. B. B."/>
        </authorList>
    </citation>
    <scope>NUCLEOTIDE SEQUENCE</scope>
    <source>
        <strain evidence="2">BECK_BZ163</strain>
        <strain evidence="3">BECK_BZ164</strain>
        <strain evidence="1">BECK_BZ165</strain>
    </source>
</reference>
<dbReference type="AlphaFoldDB" id="A0A450SWG8"/>
<name>A0A450SWG8_9GAMM</name>
<dbReference type="EMBL" id="CAADEZ010000369">
    <property type="protein sequence ID" value="VFJ64964.1"/>
    <property type="molecule type" value="Genomic_DNA"/>
</dbReference>
<gene>
    <name evidence="2" type="ORF">BECKFM1743A_GA0114220_103692</name>
    <name evidence="3" type="ORF">BECKFM1743B_GA0114221_102394</name>
    <name evidence="1" type="ORF">BECKFM1743C_GA0114222_102216</name>
</gene>
<evidence type="ECO:0000313" key="1">
    <source>
        <dbReference type="EMBL" id="VFJ58340.1"/>
    </source>
</evidence>
<organism evidence="1">
    <name type="scientific">Candidatus Kentrum sp. FM</name>
    <dbReference type="NCBI Taxonomy" id="2126340"/>
    <lineage>
        <taxon>Bacteria</taxon>
        <taxon>Pseudomonadati</taxon>
        <taxon>Pseudomonadota</taxon>
        <taxon>Gammaproteobacteria</taxon>
        <taxon>Candidatus Kentrum</taxon>
    </lineage>
</organism>
<dbReference type="EMBL" id="CAADFA010000221">
    <property type="protein sequence ID" value="VFJ58340.1"/>
    <property type="molecule type" value="Genomic_DNA"/>
</dbReference>
<evidence type="ECO:0000313" key="2">
    <source>
        <dbReference type="EMBL" id="VFJ64964.1"/>
    </source>
</evidence>
<proteinExistence type="predicted"/>
<evidence type="ECO:0000313" key="3">
    <source>
        <dbReference type="EMBL" id="VFK12387.1"/>
    </source>
</evidence>